<gene>
    <name evidence="2" type="ORF">HKW67_06825</name>
</gene>
<keyword evidence="3" id="KW-1185">Reference proteome</keyword>
<dbReference type="EMBL" id="CP053085">
    <property type="protein sequence ID" value="QJR35234.1"/>
    <property type="molecule type" value="Genomic_DNA"/>
</dbReference>
<feature type="chain" id="PRO_5026715282" description="FlgD Ig-like domain-containing protein" evidence="1">
    <location>
        <begin position="25"/>
        <end position="148"/>
    </location>
</feature>
<accession>A0A6M4IJH5</accession>
<evidence type="ECO:0008006" key="4">
    <source>
        <dbReference type="Google" id="ProtNLM"/>
    </source>
</evidence>
<dbReference type="AlphaFoldDB" id="A0A6M4IJH5"/>
<keyword evidence="1" id="KW-0732">Signal</keyword>
<organism evidence="2 3">
    <name type="scientific">Gemmatimonas groenlandica</name>
    <dbReference type="NCBI Taxonomy" id="2732249"/>
    <lineage>
        <taxon>Bacteria</taxon>
        <taxon>Pseudomonadati</taxon>
        <taxon>Gemmatimonadota</taxon>
        <taxon>Gemmatimonadia</taxon>
        <taxon>Gemmatimonadales</taxon>
        <taxon>Gemmatimonadaceae</taxon>
        <taxon>Gemmatimonas</taxon>
    </lineage>
</organism>
<feature type="signal peptide" evidence="1">
    <location>
        <begin position="1"/>
        <end position="24"/>
    </location>
</feature>
<dbReference type="Proteomes" id="UP000500938">
    <property type="component" value="Chromosome"/>
</dbReference>
<name>A0A6M4IJH5_9BACT</name>
<evidence type="ECO:0000256" key="1">
    <source>
        <dbReference type="SAM" id="SignalP"/>
    </source>
</evidence>
<dbReference type="KEGG" id="ggr:HKW67_06825"/>
<evidence type="ECO:0000313" key="3">
    <source>
        <dbReference type="Proteomes" id="UP000500938"/>
    </source>
</evidence>
<sequence>MKRVWGALGLVLALSVIMPRVAAAQDSKQRRNGATLGQNYPNPFNPETRIPFSVGDSPNCTEPGRQYRVSLKVYNMIMQVVATPVLQGGTGGVAGGQPLEKVSVQCGDYVAYWDGKVQATGREAASGVYLYRLEVDGVPLVKKMIVVK</sequence>
<protein>
    <recommendedName>
        <fullName evidence="4">FlgD Ig-like domain-containing protein</fullName>
    </recommendedName>
</protein>
<proteinExistence type="predicted"/>
<dbReference type="Gene3D" id="2.60.40.4070">
    <property type="match status" value="1"/>
</dbReference>
<evidence type="ECO:0000313" key="2">
    <source>
        <dbReference type="EMBL" id="QJR35234.1"/>
    </source>
</evidence>
<dbReference type="RefSeq" id="WP_171224664.1">
    <property type="nucleotide sequence ID" value="NZ_CP053085.1"/>
</dbReference>
<reference evidence="2 3" key="1">
    <citation type="submission" date="2020-05" db="EMBL/GenBank/DDBJ databases">
        <title>Complete genome sequence of Gemmatimonas greenlandica TET16.</title>
        <authorList>
            <person name="Zeng Y."/>
        </authorList>
    </citation>
    <scope>NUCLEOTIDE SEQUENCE [LARGE SCALE GENOMIC DNA]</scope>
    <source>
        <strain evidence="2 3">TET16</strain>
    </source>
</reference>